<evidence type="ECO:0000256" key="8">
    <source>
        <dbReference type="ARBA" id="ARBA00023012"/>
    </source>
</evidence>
<evidence type="ECO:0000259" key="11">
    <source>
        <dbReference type="PROSITE" id="PS50112"/>
    </source>
</evidence>
<evidence type="ECO:0000259" key="10">
    <source>
        <dbReference type="PROSITE" id="PS50109"/>
    </source>
</evidence>
<dbReference type="AlphaFoldDB" id="A0A5R8Y4U0"/>
<dbReference type="NCBIfam" id="TIGR00229">
    <property type="entry name" value="sensory_box"/>
    <property type="match status" value="1"/>
</dbReference>
<dbReference type="GO" id="GO:0000155">
    <property type="term" value="F:phosphorelay sensor kinase activity"/>
    <property type="evidence" value="ECO:0007669"/>
    <property type="project" value="InterPro"/>
</dbReference>
<dbReference type="RefSeq" id="WP_138151263.1">
    <property type="nucleotide sequence ID" value="NZ_CBDDKQ010000002.1"/>
</dbReference>
<dbReference type="PANTHER" id="PTHR43065:SF10">
    <property type="entry name" value="PEROXIDE STRESS-ACTIVATED HISTIDINE KINASE MAK3"/>
    <property type="match status" value="1"/>
</dbReference>
<dbReference type="PRINTS" id="PR00344">
    <property type="entry name" value="BCTRLSENSOR"/>
</dbReference>
<evidence type="ECO:0000256" key="9">
    <source>
        <dbReference type="SAM" id="Phobius"/>
    </source>
</evidence>
<keyword evidence="5" id="KW-0547">Nucleotide-binding</keyword>
<dbReference type="Pfam" id="PF00989">
    <property type="entry name" value="PAS"/>
    <property type="match status" value="1"/>
</dbReference>
<dbReference type="SUPFAM" id="SSF55785">
    <property type="entry name" value="PYP-like sensor domain (PAS domain)"/>
    <property type="match status" value="1"/>
</dbReference>
<dbReference type="InterPro" id="IPR013767">
    <property type="entry name" value="PAS_fold"/>
</dbReference>
<dbReference type="InterPro" id="IPR003594">
    <property type="entry name" value="HATPase_dom"/>
</dbReference>
<dbReference type="InterPro" id="IPR035965">
    <property type="entry name" value="PAS-like_dom_sf"/>
</dbReference>
<dbReference type="PROSITE" id="PS50112">
    <property type="entry name" value="PAS"/>
    <property type="match status" value="1"/>
</dbReference>
<dbReference type="InterPro" id="IPR036890">
    <property type="entry name" value="HATPase_C_sf"/>
</dbReference>
<evidence type="ECO:0000256" key="1">
    <source>
        <dbReference type="ARBA" id="ARBA00000085"/>
    </source>
</evidence>
<dbReference type="Pfam" id="PF02518">
    <property type="entry name" value="HATPase_c"/>
    <property type="match status" value="1"/>
</dbReference>
<feature type="domain" description="PAS" evidence="11">
    <location>
        <begin position="197"/>
        <end position="249"/>
    </location>
</feature>
<protein>
    <recommendedName>
        <fullName evidence="2">histidine kinase</fullName>
        <ecNumber evidence="2">2.7.13.3</ecNumber>
    </recommendedName>
</protein>
<feature type="transmembrane region" description="Helical" evidence="9">
    <location>
        <begin position="163"/>
        <end position="183"/>
    </location>
</feature>
<keyword evidence="4" id="KW-0808">Transferase</keyword>
<dbReference type="GO" id="GO:0005524">
    <property type="term" value="F:ATP binding"/>
    <property type="evidence" value="ECO:0007669"/>
    <property type="project" value="UniProtKB-KW"/>
</dbReference>
<keyword evidence="9" id="KW-0812">Transmembrane</keyword>
<dbReference type="EC" id="2.7.13.3" evidence="2"/>
<dbReference type="Gene3D" id="3.30.450.20">
    <property type="entry name" value="PAS domain"/>
    <property type="match status" value="1"/>
</dbReference>
<evidence type="ECO:0000313" key="13">
    <source>
        <dbReference type="Proteomes" id="UP000308901"/>
    </source>
</evidence>
<sequence length="531" mass="61034">MFENFSFTKRYILALSIIAILSILAFFNLSKLLTIQSNDAKVVNMSGNQKIITREIAFFAIYYKIDRLKNKITEMEETHKKLTSFNMSKELSKIYYGSETNLDKKVKKYLFHAKRFYINRDGRSQNYVLKNSENLILDLEKAVLIYLNEAQENTKKVQQVESYILIMTLTTLLFEAIFIFMPANKRINKRTNELIAQKEFSNAVIESSTNAIITLDSNLRIRTFNKEAQNIFHYTKEEMLNKPLFGRLIPNFDISKNPNIGEVQEIVAVNKEGINFPIRISFGSSGENKDIAIVANIQDISNEKLNSKLLEQQSKFAVLGEMIAIIAHQWRQPLTQLSFNNMYIKKKTKDEEIKKESIENEEIIQFMSETITNFQDFYKQTDNTVFNPIVSINQALKIVDSILELNQVKLKKEIDSKIEIYGNSNSLAHIVLSIMQNTIDIIRAKKINNPFIKITLKDTKDNIILTISDNAGGIKVDPIDDIFKPFNSKKEETSTGIGLYMSEMIIKNQFNGTINAKNIENGAKFTISLPH</sequence>
<dbReference type="InterPro" id="IPR005467">
    <property type="entry name" value="His_kinase_dom"/>
</dbReference>
<evidence type="ECO:0000256" key="4">
    <source>
        <dbReference type="ARBA" id="ARBA00022679"/>
    </source>
</evidence>
<gene>
    <name evidence="12" type="ORF">FDK22_02255</name>
</gene>
<dbReference type="PROSITE" id="PS50109">
    <property type="entry name" value="HIS_KIN"/>
    <property type="match status" value="1"/>
</dbReference>
<organism evidence="12 13">
    <name type="scientific">Arcobacter arenosus</name>
    <dbReference type="NCBI Taxonomy" id="2576037"/>
    <lineage>
        <taxon>Bacteria</taxon>
        <taxon>Pseudomonadati</taxon>
        <taxon>Campylobacterota</taxon>
        <taxon>Epsilonproteobacteria</taxon>
        <taxon>Campylobacterales</taxon>
        <taxon>Arcobacteraceae</taxon>
        <taxon>Arcobacter</taxon>
    </lineage>
</organism>
<keyword evidence="8" id="KW-0902">Two-component regulatory system</keyword>
<comment type="caution">
    <text evidence="12">The sequence shown here is derived from an EMBL/GenBank/DDBJ whole genome shotgun (WGS) entry which is preliminary data.</text>
</comment>
<keyword evidence="13" id="KW-1185">Reference proteome</keyword>
<accession>A0A5R8Y4U0</accession>
<dbReference type="PANTHER" id="PTHR43065">
    <property type="entry name" value="SENSOR HISTIDINE KINASE"/>
    <property type="match status" value="1"/>
</dbReference>
<keyword evidence="6" id="KW-0418">Kinase</keyword>
<comment type="catalytic activity">
    <reaction evidence="1">
        <text>ATP + protein L-histidine = ADP + protein N-phospho-L-histidine.</text>
        <dbReference type="EC" id="2.7.13.3"/>
    </reaction>
</comment>
<evidence type="ECO:0000256" key="3">
    <source>
        <dbReference type="ARBA" id="ARBA00022553"/>
    </source>
</evidence>
<reference evidence="12 13" key="1">
    <citation type="submission" date="2019-05" db="EMBL/GenBank/DDBJ databases">
        <title>Arcobacter sp. nov., isolated from sea sediment.</title>
        <authorList>
            <person name="Kim W."/>
        </authorList>
    </citation>
    <scope>NUCLEOTIDE SEQUENCE [LARGE SCALE GENOMIC DNA]</scope>
    <source>
        <strain evidence="12 13">CAU 1517</strain>
    </source>
</reference>
<dbReference type="EMBL" id="VANU01000001">
    <property type="protein sequence ID" value="TLP40861.1"/>
    <property type="molecule type" value="Genomic_DNA"/>
</dbReference>
<feature type="domain" description="Histidine kinase" evidence="10">
    <location>
        <begin position="325"/>
        <end position="531"/>
    </location>
</feature>
<proteinExistence type="predicted"/>
<dbReference type="Proteomes" id="UP000308901">
    <property type="component" value="Unassembled WGS sequence"/>
</dbReference>
<dbReference type="InterPro" id="IPR036097">
    <property type="entry name" value="HisK_dim/P_sf"/>
</dbReference>
<evidence type="ECO:0000256" key="7">
    <source>
        <dbReference type="ARBA" id="ARBA00022840"/>
    </source>
</evidence>
<dbReference type="SMART" id="SM00091">
    <property type="entry name" value="PAS"/>
    <property type="match status" value="1"/>
</dbReference>
<evidence type="ECO:0000313" key="12">
    <source>
        <dbReference type="EMBL" id="TLP40861.1"/>
    </source>
</evidence>
<evidence type="ECO:0000256" key="6">
    <source>
        <dbReference type="ARBA" id="ARBA00022777"/>
    </source>
</evidence>
<keyword evidence="3" id="KW-0597">Phosphoprotein</keyword>
<keyword evidence="7" id="KW-0067">ATP-binding</keyword>
<keyword evidence="9" id="KW-0472">Membrane</keyword>
<keyword evidence="9" id="KW-1133">Transmembrane helix</keyword>
<dbReference type="OrthoDB" id="9759607at2"/>
<evidence type="ECO:0000256" key="2">
    <source>
        <dbReference type="ARBA" id="ARBA00012438"/>
    </source>
</evidence>
<dbReference type="GO" id="GO:0006355">
    <property type="term" value="P:regulation of DNA-templated transcription"/>
    <property type="evidence" value="ECO:0007669"/>
    <property type="project" value="InterPro"/>
</dbReference>
<dbReference type="InterPro" id="IPR004358">
    <property type="entry name" value="Sig_transdc_His_kin-like_C"/>
</dbReference>
<dbReference type="Gene3D" id="1.10.287.130">
    <property type="match status" value="1"/>
</dbReference>
<dbReference type="SUPFAM" id="SSF47384">
    <property type="entry name" value="Homodimeric domain of signal transducing histidine kinase"/>
    <property type="match status" value="1"/>
</dbReference>
<feature type="transmembrane region" description="Helical" evidence="9">
    <location>
        <begin position="12"/>
        <end position="29"/>
    </location>
</feature>
<dbReference type="InterPro" id="IPR000014">
    <property type="entry name" value="PAS"/>
</dbReference>
<dbReference type="Gene3D" id="3.30.565.10">
    <property type="entry name" value="Histidine kinase-like ATPase, C-terminal domain"/>
    <property type="match status" value="1"/>
</dbReference>
<dbReference type="SMART" id="SM00387">
    <property type="entry name" value="HATPase_c"/>
    <property type="match status" value="1"/>
</dbReference>
<evidence type="ECO:0000256" key="5">
    <source>
        <dbReference type="ARBA" id="ARBA00022741"/>
    </source>
</evidence>
<name>A0A5R8Y4U0_9BACT</name>
<dbReference type="SUPFAM" id="SSF55874">
    <property type="entry name" value="ATPase domain of HSP90 chaperone/DNA topoisomerase II/histidine kinase"/>
    <property type="match status" value="1"/>
</dbReference>
<dbReference type="CDD" id="cd00130">
    <property type="entry name" value="PAS"/>
    <property type="match status" value="1"/>
</dbReference>